<accession>A0ABW9Z0I0</accession>
<keyword evidence="4" id="KW-0800">Toxin</keyword>
<comment type="subcellular location">
    <subcellularLocation>
        <location evidence="1">Membrane</location>
    </subcellularLocation>
    <subcellularLocation>
        <location evidence="2">Secreted</location>
    </subcellularLocation>
</comment>
<dbReference type="PRINTS" id="PR01488">
    <property type="entry name" value="RTXTOXINA"/>
</dbReference>
<evidence type="ECO:0000256" key="1">
    <source>
        <dbReference type="ARBA" id="ARBA00004370"/>
    </source>
</evidence>
<evidence type="ECO:0000256" key="6">
    <source>
        <dbReference type="ARBA" id="ARBA00023026"/>
    </source>
</evidence>
<gene>
    <name evidence="8" type="ORF">GR303_17635</name>
</gene>
<keyword evidence="3" id="KW-0964">Secreted</keyword>
<dbReference type="EMBL" id="JAAAXJ010000010">
    <property type="protein sequence ID" value="NBJ26168.1"/>
    <property type="molecule type" value="Genomic_DNA"/>
</dbReference>
<keyword evidence="6" id="KW-0843">Virulence</keyword>
<dbReference type="PANTHER" id="PTHR38340:SF1">
    <property type="entry name" value="S-LAYER PROTEIN"/>
    <property type="match status" value="1"/>
</dbReference>
<dbReference type="PANTHER" id="PTHR38340">
    <property type="entry name" value="S-LAYER PROTEIN"/>
    <property type="match status" value="1"/>
</dbReference>
<evidence type="ECO:0000256" key="5">
    <source>
        <dbReference type="ARBA" id="ARBA00022737"/>
    </source>
</evidence>
<keyword evidence="7" id="KW-0472">Membrane</keyword>
<evidence type="ECO:0008006" key="10">
    <source>
        <dbReference type="Google" id="ProtNLM"/>
    </source>
</evidence>
<dbReference type="PROSITE" id="PS00330">
    <property type="entry name" value="HEMOLYSIN_CALCIUM"/>
    <property type="match status" value="3"/>
</dbReference>
<dbReference type="SUPFAM" id="SSF51120">
    <property type="entry name" value="beta-Roll"/>
    <property type="match status" value="2"/>
</dbReference>
<dbReference type="InterPro" id="IPR001343">
    <property type="entry name" value="Hemolysn_Ca-bd"/>
</dbReference>
<sequence>MQEAIEVFDMPTPALWSSEFRLNATSAGHQYDSRVASLKDGGFVAVWVSQVNAVASIWGQLFDAAGQPRTSEFQINTTSFLSSPSTDLKIETLADGRFVVAWCIDGENPQTTDKDIRARIYNSDATPFDRQTPEGDKDFFVTGTTVAGRQSRPSILAFDNGGFVISYEDYSRAGQPAGADVRSQAFDAHGRATGTPGKIVSPSDLEDQTRPISAALSNGTYIVIYNDASAGGYICRFFGADGEALPNPEIAISENIHIGEPRVDALTNGNFVVTWGEAGDGSGGGIRTKIFAANGAVIKEAFFANSTTTGDQHTADVVALKDGGFAVAYEDYSQNIGCIRLTTFDSSGNRIGEEIRVDAPSILDRYEVRLTALADGRIVVTYGASPDNQDEVYGRIVDARFSAVSVQGTAHDDQYIGTGFGDTLAGAAGSDRLRGEAGNDVLDGGTGADRLDGGLGDDLYRVDSGNDVVTEASGAGRDSVIALSSYTLSADAEVEILQLGNLSSGSSANLTGSDTANEITGHGGANILKGFGGNDRIYGKTGNDKLYGGLGKDMFVFDTAMHKTRNVDKIYDFKSKDDSFWLDNKIFTKIGLGTETWPKKLKSDMFVNGTKAQDREDRIVYDKKTGNLYYDKDGTGGAAQVKIATISNKAKLYFHDFFVV</sequence>
<organism evidence="8 9">
    <name type="scientific">Microvirga arsenatis</name>
    <dbReference type="NCBI Taxonomy" id="2692265"/>
    <lineage>
        <taxon>Bacteria</taxon>
        <taxon>Pseudomonadati</taxon>
        <taxon>Pseudomonadota</taxon>
        <taxon>Alphaproteobacteria</taxon>
        <taxon>Hyphomicrobiales</taxon>
        <taxon>Methylobacteriaceae</taxon>
        <taxon>Microvirga</taxon>
    </lineage>
</organism>
<name>A0ABW9Z0I0_9HYPH</name>
<keyword evidence="5" id="KW-0677">Repeat</keyword>
<proteinExistence type="predicted"/>
<evidence type="ECO:0000256" key="3">
    <source>
        <dbReference type="ARBA" id="ARBA00022525"/>
    </source>
</evidence>
<evidence type="ECO:0000256" key="4">
    <source>
        <dbReference type="ARBA" id="ARBA00022656"/>
    </source>
</evidence>
<comment type="caution">
    <text evidence="8">The sequence shown here is derived from an EMBL/GenBank/DDBJ whole genome shotgun (WGS) entry which is preliminary data.</text>
</comment>
<dbReference type="InterPro" id="IPR003995">
    <property type="entry name" value="RTX_toxin_determinant-A"/>
</dbReference>
<dbReference type="InterPro" id="IPR018511">
    <property type="entry name" value="Hemolysin-typ_Ca-bd_CS"/>
</dbReference>
<keyword evidence="9" id="KW-1185">Reference proteome</keyword>
<dbReference type="Pfam" id="PF00353">
    <property type="entry name" value="HemolysinCabind"/>
    <property type="match status" value="2"/>
</dbReference>
<reference evidence="8 9" key="1">
    <citation type="submission" date="2020-01" db="EMBL/GenBank/DDBJ databases">
        <title>Microvirga sp. nov., an arsenate reduction bacterium isolated from Tibet hotspring sediments.</title>
        <authorList>
            <person name="Yuan C.-G."/>
        </authorList>
    </citation>
    <scope>NUCLEOTIDE SEQUENCE [LARGE SCALE GENOMIC DNA]</scope>
    <source>
        <strain evidence="8 9">SYSU G3D203</strain>
    </source>
</reference>
<dbReference type="RefSeq" id="WP_161724369.1">
    <property type="nucleotide sequence ID" value="NZ_JAAAXI010000012.1"/>
</dbReference>
<dbReference type="Gene3D" id="2.150.10.10">
    <property type="entry name" value="Serralysin-like metalloprotease, C-terminal"/>
    <property type="match status" value="2"/>
</dbReference>
<dbReference type="Proteomes" id="UP000818323">
    <property type="component" value="Unassembled WGS sequence"/>
</dbReference>
<evidence type="ECO:0000256" key="7">
    <source>
        <dbReference type="ARBA" id="ARBA00023136"/>
    </source>
</evidence>
<dbReference type="InterPro" id="IPR011049">
    <property type="entry name" value="Serralysin-like_metalloprot_C"/>
</dbReference>
<evidence type="ECO:0000256" key="2">
    <source>
        <dbReference type="ARBA" id="ARBA00004613"/>
    </source>
</evidence>
<evidence type="ECO:0000313" key="8">
    <source>
        <dbReference type="EMBL" id="NBJ26168.1"/>
    </source>
</evidence>
<protein>
    <recommendedName>
        <fullName evidence="10">Calcium-binding protein</fullName>
    </recommendedName>
</protein>
<dbReference type="InterPro" id="IPR050557">
    <property type="entry name" value="RTX_toxin/Mannuronan_C5-epim"/>
</dbReference>
<dbReference type="PRINTS" id="PR00313">
    <property type="entry name" value="CABNDNGRPT"/>
</dbReference>
<evidence type="ECO:0000313" key="9">
    <source>
        <dbReference type="Proteomes" id="UP000818323"/>
    </source>
</evidence>